<name>A0A918BZU1_9DEIO</name>
<organism evidence="1 2">
    <name type="scientific">Deinococcus ruber</name>
    <dbReference type="NCBI Taxonomy" id="1848197"/>
    <lineage>
        <taxon>Bacteria</taxon>
        <taxon>Thermotogati</taxon>
        <taxon>Deinococcota</taxon>
        <taxon>Deinococci</taxon>
        <taxon>Deinococcales</taxon>
        <taxon>Deinococcaceae</taxon>
        <taxon>Deinococcus</taxon>
    </lineage>
</organism>
<dbReference type="EMBL" id="BMQL01000004">
    <property type="protein sequence ID" value="GGR00112.1"/>
    <property type="molecule type" value="Genomic_DNA"/>
</dbReference>
<dbReference type="Proteomes" id="UP000603865">
    <property type="component" value="Unassembled WGS sequence"/>
</dbReference>
<reference evidence="1" key="1">
    <citation type="journal article" date="2014" name="Int. J. Syst. Evol. Microbiol.">
        <title>Complete genome sequence of Corynebacterium casei LMG S-19264T (=DSM 44701T), isolated from a smear-ripened cheese.</title>
        <authorList>
            <consortium name="US DOE Joint Genome Institute (JGI-PGF)"/>
            <person name="Walter F."/>
            <person name="Albersmeier A."/>
            <person name="Kalinowski J."/>
            <person name="Ruckert C."/>
        </authorList>
    </citation>
    <scope>NUCLEOTIDE SEQUENCE</scope>
    <source>
        <strain evidence="1">JCM 31311</strain>
    </source>
</reference>
<proteinExistence type="predicted"/>
<dbReference type="AlphaFoldDB" id="A0A918BZU1"/>
<gene>
    <name evidence="1" type="ORF">GCM10008957_11030</name>
</gene>
<evidence type="ECO:0000313" key="1">
    <source>
        <dbReference type="EMBL" id="GGR00112.1"/>
    </source>
</evidence>
<dbReference type="RefSeq" id="WP_189088524.1">
    <property type="nucleotide sequence ID" value="NZ_BMQL01000004.1"/>
</dbReference>
<keyword evidence="2" id="KW-1185">Reference proteome</keyword>
<sequence length="230" mass="26264">MKQELNVTAHRVVTEYDKDQYLLSTIELRVPAEELEFMGDVLEAMRDDKDVRSTLVVRDLHDGEPRRLSLKLKASKMKDFVPVAVFTKFGSTHDNLTELFSTGPYGDYELLLLIEVIEAKDDQDELDFEGEREPVERPYDLDAAVSGMVAEGCPHCPDLHFDPAYLGAERHLALCNAEELCQLLESIGIDPTRWDDPKRDQQQDMAEQRKVLLSRWEDLNLTVVLQDGEA</sequence>
<comment type="caution">
    <text evidence="1">The sequence shown here is derived from an EMBL/GenBank/DDBJ whole genome shotgun (WGS) entry which is preliminary data.</text>
</comment>
<evidence type="ECO:0000313" key="2">
    <source>
        <dbReference type="Proteomes" id="UP000603865"/>
    </source>
</evidence>
<protein>
    <submittedName>
        <fullName evidence="1">Uncharacterized protein</fullName>
    </submittedName>
</protein>
<reference evidence="1" key="2">
    <citation type="submission" date="2020-09" db="EMBL/GenBank/DDBJ databases">
        <authorList>
            <person name="Sun Q."/>
            <person name="Ohkuma M."/>
        </authorList>
    </citation>
    <scope>NUCLEOTIDE SEQUENCE</scope>
    <source>
        <strain evidence="1">JCM 31311</strain>
    </source>
</reference>
<accession>A0A918BZU1</accession>